<sequence>MATLETLDGRMNATEAAIADIYGKLDVYAVSLDTLLEILCGCLIMTMQAGFALLEVGSVKVANVYAILLNNVMDVCVGTAGYFFFGYAVAFGPTTGGYMGTAHFALTDLESDDALTWVFFQYSFAATATAIVSGAMVGRTSYHGYLIYSFVITGFVYPTVVHWTWSGNGWLNSDLYGLAFQDFAGSGVVHACGGTAALMGAMVLGRRKLAKDVEDHAISESAPALVTLGFFILMVGFFAFNGSSQGAMSSVGDSGAVARAVMNTGLACASGGLATILFERLVHKKINDYYVLCIVVNGCLGGTVAVCASANVVTNYGALIIGSSGAIIHCLWSISLHKFTPIEDPVDATAVHLAPGVWGVILCPFMDKEKGIFYCGYDGQSAAWHQLGVNIAGLVAIIAYTALITFCIFKILDKVKLLRSTQEKFEHAEAVRIHEELLAQQSHHGFFKDVFLVHHEPEPKKSVSSEISKMELFFQHSDSESDKQSGGSNEDDQQSGVRPSASDQQPSVVSSTDFIFH</sequence>
<dbReference type="InterPro" id="IPR024041">
    <property type="entry name" value="NH4_transpt_AmtB-like_dom"/>
</dbReference>
<evidence type="ECO:0000256" key="7">
    <source>
        <dbReference type="ARBA" id="ARBA00023177"/>
    </source>
</evidence>
<feature type="transmembrane region" description="Helical" evidence="9">
    <location>
        <begin position="35"/>
        <end position="54"/>
    </location>
</feature>
<dbReference type="PROSITE" id="PS01219">
    <property type="entry name" value="AMMONIUM_TRANSP"/>
    <property type="match status" value="1"/>
</dbReference>
<dbReference type="GO" id="GO:0005886">
    <property type="term" value="C:plasma membrane"/>
    <property type="evidence" value="ECO:0000318"/>
    <property type="project" value="GO_Central"/>
</dbReference>
<dbReference type="InterPro" id="IPR018047">
    <property type="entry name" value="Ammonium_transpt_CS"/>
</dbReference>
<feature type="transmembrane region" description="Helical" evidence="9">
    <location>
        <begin position="183"/>
        <end position="205"/>
    </location>
</feature>
<feature type="region of interest" description="Disordered" evidence="8">
    <location>
        <begin position="476"/>
        <end position="517"/>
    </location>
</feature>
<dbReference type="OrthoDB" id="534912at2759"/>
<evidence type="ECO:0000256" key="8">
    <source>
        <dbReference type="SAM" id="MobiDB-lite"/>
    </source>
</evidence>
<dbReference type="GO" id="GO:0072488">
    <property type="term" value="P:ammonium transmembrane transport"/>
    <property type="evidence" value="ECO:0000318"/>
    <property type="project" value="GO_Central"/>
</dbReference>
<gene>
    <name evidence="12" type="primary">LOC118412811</name>
</gene>
<keyword evidence="4 9" id="KW-0812">Transmembrane</keyword>
<feature type="transmembrane region" description="Helical" evidence="9">
    <location>
        <begin position="217"/>
        <end position="240"/>
    </location>
</feature>
<evidence type="ECO:0000313" key="11">
    <source>
        <dbReference type="Proteomes" id="UP000001554"/>
    </source>
</evidence>
<dbReference type="InterPro" id="IPR029020">
    <property type="entry name" value="Ammonium/urea_transptr"/>
</dbReference>
<feature type="transmembrane region" description="Helical" evidence="9">
    <location>
        <begin position="114"/>
        <end position="138"/>
    </location>
</feature>
<evidence type="ECO:0000256" key="1">
    <source>
        <dbReference type="ARBA" id="ARBA00004141"/>
    </source>
</evidence>
<keyword evidence="3" id="KW-0813">Transport</keyword>
<evidence type="ECO:0000256" key="6">
    <source>
        <dbReference type="ARBA" id="ARBA00023136"/>
    </source>
</evidence>
<feature type="transmembrane region" description="Helical" evidence="9">
    <location>
        <begin position="290"/>
        <end position="312"/>
    </location>
</feature>
<evidence type="ECO:0000256" key="9">
    <source>
        <dbReference type="SAM" id="Phobius"/>
    </source>
</evidence>
<dbReference type="OMA" id="ILTDWAV"/>
<feature type="transmembrane region" description="Helical" evidence="9">
    <location>
        <begin position="387"/>
        <end position="409"/>
    </location>
</feature>
<feature type="transmembrane region" description="Helical" evidence="9">
    <location>
        <begin position="260"/>
        <end position="278"/>
    </location>
</feature>
<comment type="subcellular location">
    <subcellularLocation>
        <location evidence="1">Membrane</location>
        <topology evidence="1">Multi-pass membrane protein</topology>
    </subcellularLocation>
</comment>
<keyword evidence="11" id="KW-1185">Reference proteome</keyword>
<dbReference type="GO" id="GO:0097272">
    <property type="term" value="P:ammonium homeostasis"/>
    <property type="evidence" value="ECO:0000318"/>
    <property type="project" value="GO_Central"/>
</dbReference>
<feature type="transmembrane region" description="Helical" evidence="9">
    <location>
        <begin position="66"/>
        <end position="90"/>
    </location>
</feature>
<comment type="similarity">
    <text evidence="2">Belongs to the ammonia transporter channel (TC 1.A.11.2) family.</text>
</comment>
<reference evidence="11" key="1">
    <citation type="journal article" date="2020" name="Nat. Ecol. Evol.">
        <title>Deeply conserved synteny resolves early events in vertebrate evolution.</title>
        <authorList>
            <person name="Simakov O."/>
            <person name="Marletaz F."/>
            <person name="Yue J.X."/>
            <person name="O'Connell B."/>
            <person name="Jenkins J."/>
            <person name="Brandt A."/>
            <person name="Calef R."/>
            <person name="Tung C.H."/>
            <person name="Huang T.K."/>
            <person name="Schmutz J."/>
            <person name="Satoh N."/>
            <person name="Yu J.K."/>
            <person name="Putnam N.H."/>
            <person name="Green R.E."/>
            <person name="Rokhsar D.S."/>
        </authorList>
    </citation>
    <scope>NUCLEOTIDE SEQUENCE [LARGE SCALE GENOMIC DNA]</scope>
    <source>
        <strain evidence="11">S238N-H82</strain>
    </source>
</reference>
<protein>
    <submittedName>
        <fullName evidence="12">Ammonium transporter sll1017</fullName>
    </submittedName>
</protein>
<dbReference type="KEGG" id="bfo:118412811"/>
<dbReference type="PANTHER" id="PTHR11730:SF6">
    <property type="entry name" value="AMMONIUM TRANSPORTER"/>
    <property type="match status" value="1"/>
</dbReference>
<evidence type="ECO:0000256" key="2">
    <source>
        <dbReference type="ARBA" id="ARBA00005887"/>
    </source>
</evidence>
<dbReference type="GO" id="GO:0008519">
    <property type="term" value="F:ammonium channel activity"/>
    <property type="evidence" value="ECO:0000318"/>
    <property type="project" value="GO_Central"/>
</dbReference>
<evidence type="ECO:0000313" key="12">
    <source>
        <dbReference type="RefSeq" id="XP_035671743.1"/>
    </source>
</evidence>
<evidence type="ECO:0000256" key="3">
    <source>
        <dbReference type="ARBA" id="ARBA00022448"/>
    </source>
</evidence>
<accession>A0A9J7KWB0</accession>
<dbReference type="GeneID" id="118412811"/>
<dbReference type="FunFam" id="1.10.3430.10:FF:000027">
    <property type="entry name" value="Uncharacterized protein"/>
    <property type="match status" value="1"/>
</dbReference>
<evidence type="ECO:0000259" key="10">
    <source>
        <dbReference type="Pfam" id="PF00909"/>
    </source>
</evidence>
<dbReference type="Proteomes" id="UP000001554">
    <property type="component" value="Chromosome 4"/>
</dbReference>
<dbReference type="PANTHER" id="PTHR11730">
    <property type="entry name" value="AMMONIUM TRANSPORTER"/>
    <property type="match status" value="1"/>
</dbReference>
<organism evidence="11 12">
    <name type="scientific">Branchiostoma floridae</name>
    <name type="common">Florida lancelet</name>
    <name type="synonym">Amphioxus</name>
    <dbReference type="NCBI Taxonomy" id="7739"/>
    <lineage>
        <taxon>Eukaryota</taxon>
        <taxon>Metazoa</taxon>
        <taxon>Chordata</taxon>
        <taxon>Cephalochordata</taxon>
        <taxon>Leptocardii</taxon>
        <taxon>Amphioxiformes</taxon>
        <taxon>Branchiostomatidae</taxon>
        <taxon>Branchiostoma</taxon>
    </lineage>
</organism>
<dbReference type="Gene3D" id="1.10.3430.10">
    <property type="entry name" value="Ammonium transporter AmtB like domains"/>
    <property type="match status" value="1"/>
</dbReference>
<dbReference type="SUPFAM" id="SSF111352">
    <property type="entry name" value="Ammonium transporter"/>
    <property type="match status" value="1"/>
</dbReference>
<dbReference type="RefSeq" id="XP_035671743.1">
    <property type="nucleotide sequence ID" value="XM_035815850.1"/>
</dbReference>
<keyword evidence="5 9" id="KW-1133">Transmembrane helix</keyword>
<name>A0A9J7KWB0_BRAFL</name>
<keyword evidence="6 9" id="KW-0472">Membrane</keyword>
<dbReference type="AlphaFoldDB" id="A0A9J7KWB0"/>
<proteinExistence type="inferred from homology"/>
<feature type="compositionally biased region" description="Polar residues" evidence="8">
    <location>
        <begin position="484"/>
        <end position="517"/>
    </location>
</feature>
<dbReference type="Pfam" id="PF00909">
    <property type="entry name" value="Ammonium_transp"/>
    <property type="match status" value="1"/>
</dbReference>
<feature type="domain" description="Ammonium transporter AmtB-like" evidence="10">
    <location>
        <begin position="38"/>
        <end position="425"/>
    </location>
</feature>
<evidence type="ECO:0000256" key="5">
    <source>
        <dbReference type="ARBA" id="ARBA00022989"/>
    </source>
</evidence>
<reference evidence="12" key="2">
    <citation type="submission" date="2025-08" db="UniProtKB">
        <authorList>
            <consortium name="RefSeq"/>
        </authorList>
    </citation>
    <scope>IDENTIFICATION</scope>
    <source>
        <strain evidence="12">S238N-H82</strain>
        <tissue evidence="12">Testes</tissue>
    </source>
</reference>
<evidence type="ECO:0000256" key="4">
    <source>
        <dbReference type="ARBA" id="ARBA00022692"/>
    </source>
</evidence>
<feature type="transmembrane region" description="Helical" evidence="9">
    <location>
        <begin position="145"/>
        <end position="163"/>
    </location>
</feature>
<keyword evidence="7" id="KW-0924">Ammonia transport</keyword>